<protein>
    <recommendedName>
        <fullName evidence="1">TfuA-like core domain-containing protein</fullName>
    </recommendedName>
</protein>
<keyword evidence="3" id="KW-1185">Reference proteome</keyword>
<name>A0A840RRT0_9BURK</name>
<accession>A0A840RRT0</accession>
<feature type="domain" description="TfuA-like core" evidence="1">
    <location>
        <begin position="62"/>
        <end position="169"/>
    </location>
</feature>
<dbReference type="Proteomes" id="UP000571084">
    <property type="component" value="Unassembled WGS sequence"/>
</dbReference>
<evidence type="ECO:0000313" key="3">
    <source>
        <dbReference type="Proteomes" id="UP000571084"/>
    </source>
</evidence>
<gene>
    <name evidence="2" type="ORF">HNR39_001694</name>
</gene>
<organism evidence="2 3">
    <name type="scientific">Glaciimonas immobilis</name>
    <dbReference type="NCBI Taxonomy" id="728004"/>
    <lineage>
        <taxon>Bacteria</taxon>
        <taxon>Pseudomonadati</taxon>
        <taxon>Pseudomonadota</taxon>
        <taxon>Betaproteobacteria</taxon>
        <taxon>Burkholderiales</taxon>
        <taxon>Oxalobacteraceae</taxon>
        <taxon>Glaciimonas</taxon>
    </lineage>
</organism>
<dbReference type="EMBL" id="JACHHQ010000003">
    <property type="protein sequence ID" value="MBB5199862.1"/>
    <property type="molecule type" value="Genomic_DNA"/>
</dbReference>
<sequence length="217" mass="24509">MRTDQKITVFLGPSFDFVEAQNYLKANFIPPAKRGDFRKFCLDSHTVVVLIDGEMIFGAPPSPQELLDVMASGVHLFGAASLGALRGVELRDYGFKASGWVYEEYLSGRVKHDDELLSILHPETFLPLTVPLINIRYALSLMTSRYFLSVNSAQKFLGGCREIFFEDRTEQEIKRLGLSLGLDERLVGEIFSSKYDIKKIDAIECLQKVKRFCEAQA</sequence>
<evidence type="ECO:0000259" key="1">
    <source>
        <dbReference type="Pfam" id="PF07812"/>
    </source>
</evidence>
<dbReference type="InterPro" id="IPR012924">
    <property type="entry name" value="TfuA_core"/>
</dbReference>
<comment type="caution">
    <text evidence="2">The sequence shown here is derived from an EMBL/GenBank/DDBJ whole genome shotgun (WGS) entry which is preliminary data.</text>
</comment>
<proteinExistence type="predicted"/>
<evidence type="ECO:0000313" key="2">
    <source>
        <dbReference type="EMBL" id="MBB5199862.1"/>
    </source>
</evidence>
<reference evidence="2 3" key="1">
    <citation type="submission" date="2020-08" db="EMBL/GenBank/DDBJ databases">
        <title>Genomic Encyclopedia of Type Strains, Phase IV (KMG-IV): sequencing the most valuable type-strain genomes for metagenomic binning, comparative biology and taxonomic classification.</title>
        <authorList>
            <person name="Goeker M."/>
        </authorList>
    </citation>
    <scope>NUCLEOTIDE SEQUENCE [LARGE SCALE GENOMIC DNA]</scope>
    <source>
        <strain evidence="2 3">DSM 23240</strain>
    </source>
</reference>
<dbReference type="Pfam" id="PF07812">
    <property type="entry name" value="TfuA"/>
    <property type="match status" value="1"/>
</dbReference>
<dbReference type="RefSeq" id="WP_168056229.1">
    <property type="nucleotide sequence ID" value="NZ_JAAOZT010000009.1"/>
</dbReference>
<dbReference type="AlphaFoldDB" id="A0A840RRT0"/>